<organism evidence="2 3">
    <name type="scientific">Plectus sambesii</name>
    <dbReference type="NCBI Taxonomy" id="2011161"/>
    <lineage>
        <taxon>Eukaryota</taxon>
        <taxon>Metazoa</taxon>
        <taxon>Ecdysozoa</taxon>
        <taxon>Nematoda</taxon>
        <taxon>Chromadorea</taxon>
        <taxon>Plectida</taxon>
        <taxon>Plectina</taxon>
        <taxon>Plectoidea</taxon>
        <taxon>Plectidae</taxon>
        <taxon>Plectus</taxon>
    </lineage>
</organism>
<keyword evidence="1" id="KW-0472">Membrane</keyword>
<keyword evidence="1" id="KW-0812">Transmembrane</keyword>
<keyword evidence="2" id="KW-1185">Reference proteome</keyword>
<dbReference type="Proteomes" id="UP000887566">
    <property type="component" value="Unplaced"/>
</dbReference>
<sequence>MAVGQILPLPKVVQGPRDGSSADVVVVAVVVVDRSELVMELVVELVVEPVVELVVELVVEPVVELVVELVADCVLELRVELSVLLGRVVVSDGVITVVVVFVLPFFVTTMITIIPMTNNTATTNPIMMQRFRFFQPSIFLRVH</sequence>
<protein>
    <submittedName>
        <fullName evidence="3">Uncharacterized protein</fullName>
    </submittedName>
</protein>
<keyword evidence="1" id="KW-1133">Transmembrane helix</keyword>
<evidence type="ECO:0000256" key="1">
    <source>
        <dbReference type="SAM" id="Phobius"/>
    </source>
</evidence>
<evidence type="ECO:0000313" key="3">
    <source>
        <dbReference type="WBParaSite" id="PSAMB.scaffold3111size20349.g20431.t1"/>
    </source>
</evidence>
<reference evidence="3" key="1">
    <citation type="submission" date="2022-11" db="UniProtKB">
        <authorList>
            <consortium name="WormBaseParasite"/>
        </authorList>
    </citation>
    <scope>IDENTIFICATION</scope>
</reference>
<proteinExistence type="predicted"/>
<dbReference type="WBParaSite" id="PSAMB.scaffold3111size20349.g20431.t1">
    <property type="protein sequence ID" value="PSAMB.scaffold3111size20349.g20431.t1"/>
    <property type="gene ID" value="PSAMB.scaffold3111size20349.g20431"/>
</dbReference>
<dbReference type="AlphaFoldDB" id="A0A914W4D1"/>
<feature type="transmembrane region" description="Helical" evidence="1">
    <location>
        <begin position="94"/>
        <end position="114"/>
    </location>
</feature>
<evidence type="ECO:0000313" key="2">
    <source>
        <dbReference type="Proteomes" id="UP000887566"/>
    </source>
</evidence>
<name>A0A914W4D1_9BILA</name>
<accession>A0A914W4D1</accession>